<dbReference type="EMBL" id="LAZR01030660">
    <property type="protein sequence ID" value="KKL55939.1"/>
    <property type="molecule type" value="Genomic_DNA"/>
</dbReference>
<dbReference type="AlphaFoldDB" id="A0A0F9D332"/>
<accession>A0A0F9D332</accession>
<proteinExistence type="predicted"/>
<name>A0A0F9D332_9ZZZZ</name>
<feature type="non-terminal residue" evidence="2">
    <location>
        <position position="1"/>
    </location>
</feature>
<sequence>RKEGTMTSDNSDKNLSPLPEDQTYTGPYPPHPGNFQQQPAAGDVRCEKCQHPVHAGMCDADVPARDTYDMISGGASGCSCEFQLAPPLERAGALEALSNRVYLDPDARQYLRKSTQSWLDYYATLDRPNRRAVAAHEDVIELLIVLEAALTAAPAEAVCDWYEVAKDKSPCVPMGSHPRNCGVHLGGKFQAAPTETPSFICVPEMDAHYEDCPHQDAKTTAEWPSKCVRCGGTGWINVLGVCRKCNEPASEGSDA</sequence>
<organism evidence="2">
    <name type="scientific">marine sediment metagenome</name>
    <dbReference type="NCBI Taxonomy" id="412755"/>
    <lineage>
        <taxon>unclassified sequences</taxon>
        <taxon>metagenomes</taxon>
        <taxon>ecological metagenomes</taxon>
    </lineage>
</organism>
<reference evidence="2" key="1">
    <citation type="journal article" date="2015" name="Nature">
        <title>Complex archaea that bridge the gap between prokaryotes and eukaryotes.</title>
        <authorList>
            <person name="Spang A."/>
            <person name="Saw J.H."/>
            <person name="Jorgensen S.L."/>
            <person name="Zaremba-Niedzwiedzka K."/>
            <person name="Martijn J."/>
            <person name="Lind A.E."/>
            <person name="van Eijk R."/>
            <person name="Schleper C."/>
            <person name="Guy L."/>
            <person name="Ettema T.J."/>
        </authorList>
    </citation>
    <scope>NUCLEOTIDE SEQUENCE</scope>
</reference>
<gene>
    <name evidence="2" type="ORF">LCGC14_2250380</name>
</gene>
<feature type="region of interest" description="Disordered" evidence="1">
    <location>
        <begin position="1"/>
        <end position="41"/>
    </location>
</feature>
<evidence type="ECO:0000313" key="2">
    <source>
        <dbReference type="EMBL" id="KKL55939.1"/>
    </source>
</evidence>
<protein>
    <submittedName>
        <fullName evidence="2">Uncharacterized protein</fullName>
    </submittedName>
</protein>
<comment type="caution">
    <text evidence="2">The sequence shown here is derived from an EMBL/GenBank/DDBJ whole genome shotgun (WGS) entry which is preliminary data.</text>
</comment>
<evidence type="ECO:0000256" key="1">
    <source>
        <dbReference type="SAM" id="MobiDB-lite"/>
    </source>
</evidence>